<dbReference type="EMBL" id="DACQKT010000006">
    <property type="protein sequence ID" value="HAS6678102.1"/>
    <property type="molecule type" value="Genomic_DNA"/>
</dbReference>
<protein>
    <submittedName>
        <fullName evidence="2">Uncharacterized protein</fullName>
    </submittedName>
</protein>
<gene>
    <name evidence="2" type="ORF">I7278_14900</name>
</gene>
<sequence length="154" mass="17358">MKSIFLIAVSISTPCLANFDGGHETNRGNGQFFKTHYTASDNNQFHIGCGIGDDKKGFTIIGLKHPRLYAWYGVSDIELAVDGGQKIKIEGGTKRYDDMYYAKNPPKEVLEQIFNGNSVEVLLFNREERVTFSLNGSKAIYNSLWERCMLPTHE</sequence>
<name>A0A8H9JZK6_VIBPH</name>
<dbReference type="Proteomes" id="UP000856022">
    <property type="component" value="Unassembled WGS sequence"/>
</dbReference>
<reference evidence="2" key="2">
    <citation type="submission" date="2019-12" db="EMBL/GenBank/DDBJ databases">
        <authorList>
            <consortium name="NCBI Pathogen Detection Project"/>
        </authorList>
    </citation>
    <scope>NUCLEOTIDE SEQUENCE</scope>
    <source>
        <strain evidence="2">1930</strain>
    </source>
</reference>
<evidence type="ECO:0000256" key="1">
    <source>
        <dbReference type="SAM" id="SignalP"/>
    </source>
</evidence>
<reference evidence="2" key="1">
    <citation type="journal article" date="2018" name="Genome Biol.">
        <title>SKESA: strategic k-mer extension for scrupulous assemblies.</title>
        <authorList>
            <person name="Souvorov A."/>
            <person name="Agarwala R."/>
            <person name="Lipman D.J."/>
        </authorList>
    </citation>
    <scope>NUCLEOTIDE SEQUENCE</scope>
    <source>
        <strain evidence="2">1930</strain>
    </source>
</reference>
<dbReference type="AlphaFoldDB" id="A0A8H9JZK6"/>
<feature type="signal peptide" evidence="1">
    <location>
        <begin position="1"/>
        <end position="17"/>
    </location>
</feature>
<evidence type="ECO:0000313" key="2">
    <source>
        <dbReference type="EMBL" id="HAS6678102.1"/>
    </source>
</evidence>
<comment type="caution">
    <text evidence="2">The sequence shown here is derived from an EMBL/GenBank/DDBJ whole genome shotgun (WGS) entry which is preliminary data.</text>
</comment>
<feature type="chain" id="PRO_5034675027" evidence="1">
    <location>
        <begin position="18"/>
        <end position="154"/>
    </location>
</feature>
<keyword evidence="1" id="KW-0732">Signal</keyword>
<organism evidence="2">
    <name type="scientific">Vibrio parahaemolyticus</name>
    <dbReference type="NCBI Taxonomy" id="670"/>
    <lineage>
        <taxon>Bacteria</taxon>
        <taxon>Pseudomonadati</taxon>
        <taxon>Pseudomonadota</taxon>
        <taxon>Gammaproteobacteria</taxon>
        <taxon>Vibrionales</taxon>
        <taxon>Vibrionaceae</taxon>
        <taxon>Vibrio</taxon>
    </lineage>
</organism>
<proteinExistence type="predicted"/>
<accession>A0A8H9JZK6</accession>